<evidence type="ECO:0000313" key="3">
    <source>
        <dbReference type="Proteomes" id="UP000462760"/>
    </source>
</evidence>
<dbReference type="Proteomes" id="UP000462760">
    <property type="component" value="Unassembled WGS sequence"/>
</dbReference>
<keyword evidence="1" id="KW-1133">Transmembrane helix</keyword>
<keyword evidence="1" id="KW-0472">Membrane</keyword>
<keyword evidence="1" id="KW-0812">Transmembrane</keyword>
<organism evidence="2 3">
    <name type="scientific">Anaerosalibacter bizertensis</name>
    <dbReference type="NCBI Taxonomy" id="932217"/>
    <lineage>
        <taxon>Bacteria</taxon>
        <taxon>Bacillati</taxon>
        <taxon>Bacillota</taxon>
        <taxon>Tissierellia</taxon>
        <taxon>Tissierellales</taxon>
        <taxon>Sporanaerobacteraceae</taxon>
        <taxon>Anaerosalibacter</taxon>
    </lineage>
</organism>
<dbReference type="InterPro" id="IPR025918">
    <property type="entry name" value="YIEGIA"/>
</dbReference>
<feature type="transmembrane region" description="Helical" evidence="1">
    <location>
        <begin position="115"/>
        <end position="131"/>
    </location>
</feature>
<feature type="transmembrane region" description="Helical" evidence="1">
    <location>
        <begin position="37"/>
        <end position="59"/>
    </location>
</feature>
<name>A0A844FJQ4_9FIRM</name>
<reference evidence="2 3" key="1">
    <citation type="submission" date="2019-08" db="EMBL/GenBank/DDBJ databases">
        <title>In-depth cultivation of the pig gut microbiome towards novel bacterial diversity and tailored functional studies.</title>
        <authorList>
            <person name="Wylensek D."/>
            <person name="Hitch T.C.A."/>
            <person name="Clavel T."/>
        </authorList>
    </citation>
    <scope>NUCLEOTIDE SEQUENCE [LARGE SCALE GENOMIC DNA]</scope>
    <source>
        <strain evidence="2 3">Med78-601-WT-4W-RMD-3</strain>
    </source>
</reference>
<protein>
    <recommendedName>
        <fullName evidence="4">YIEGIA protein</fullName>
    </recommendedName>
</protein>
<gene>
    <name evidence="2" type="ORF">FYJ27_10630</name>
</gene>
<accession>A0A844FJQ4</accession>
<evidence type="ECO:0000313" key="2">
    <source>
        <dbReference type="EMBL" id="MSS44162.1"/>
    </source>
</evidence>
<dbReference type="AlphaFoldDB" id="A0A844FJQ4"/>
<comment type="caution">
    <text evidence="2">The sequence shown here is derived from an EMBL/GenBank/DDBJ whole genome shotgun (WGS) entry which is preliminary data.</text>
</comment>
<evidence type="ECO:0008006" key="4">
    <source>
        <dbReference type="Google" id="ProtNLM"/>
    </source>
</evidence>
<evidence type="ECO:0000256" key="1">
    <source>
        <dbReference type="SAM" id="Phobius"/>
    </source>
</evidence>
<dbReference type="OrthoDB" id="1846546at2"/>
<sequence length="304" mass="33907">MFEYSYIIVPSILLGIISRISMLKVDYRQYPSYPQGVFSHFTLGIVSSSLGAVALPALLEREFSAVTFLALAAQQFRDVRNLERQSLENIDKTELVERGTAYIEDIAKAFEARNYMTMLTSLIVSIVIFLLNKFLIRFYSILIGSIIGILTIVLFHKAISRETVGEIADIYPANISFEGSILTVNNLGITNIGFKKSREIFLEKAIAVEIVPKDENAIVTLSNLGQRKAIEHNVSVQLGIRKDLDEPDFSPMITRDSDTGNLVFVIVSMEPDMECLITAVKRTIVLESAKRKPLSSYAGRKAAD</sequence>
<feature type="transmembrane region" description="Helical" evidence="1">
    <location>
        <begin position="138"/>
        <end position="156"/>
    </location>
</feature>
<dbReference type="RefSeq" id="WP_154484832.1">
    <property type="nucleotide sequence ID" value="NZ_JBCLQA010000016.1"/>
</dbReference>
<dbReference type="Pfam" id="PF14045">
    <property type="entry name" value="YIEGIA"/>
    <property type="match status" value="1"/>
</dbReference>
<proteinExistence type="predicted"/>
<feature type="transmembrane region" description="Helical" evidence="1">
    <location>
        <begin position="6"/>
        <end position="25"/>
    </location>
</feature>
<dbReference type="EMBL" id="VULR01000017">
    <property type="protein sequence ID" value="MSS44162.1"/>
    <property type="molecule type" value="Genomic_DNA"/>
</dbReference>